<feature type="transmembrane region" description="Helical" evidence="1">
    <location>
        <begin position="137"/>
        <end position="158"/>
    </location>
</feature>
<protein>
    <submittedName>
        <fullName evidence="2">Uncharacterized protein</fullName>
    </submittedName>
</protein>
<organism evidence="2 3">
    <name type="scientific">Teratosphaeria destructans</name>
    <dbReference type="NCBI Taxonomy" id="418781"/>
    <lineage>
        <taxon>Eukaryota</taxon>
        <taxon>Fungi</taxon>
        <taxon>Dikarya</taxon>
        <taxon>Ascomycota</taxon>
        <taxon>Pezizomycotina</taxon>
        <taxon>Dothideomycetes</taxon>
        <taxon>Dothideomycetidae</taxon>
        <taxon>Mycosphaerellales</taxon>
        <taxon>Teratosphaeriaceae</taxon>
        <taxon>Teratosphaeria</taxon>
    </lineage>
</organism>
<dbReference type="Proteomes" id="UP001138500">
    <property type="component" value="Unassembled WGS sequence"/>
</dbReference>
<keyword evidence="1" id="KW-0472">Membrane</keyword>
<dbReference type="EMBL" id="RIBY02001912">
    <property type="protein sequence ID" value="KAH9827128.1"/>
    <property type="molecule type" value="Genomic_DNA"/>
</dbReference>
<reference evidence="2 3" key="2">
    <citation type="journal article" date="2021" name="Curr. Genet.">
        <title>Genetic response to nitrogen starvation in the aggressive Eucalyptus foliar pathogen Teratosphaeria destructans.</title>
        <authorList>
            <person name="Havenga M."/>
            <person name="Wingfield B.D."/>
            <person name="Wingfield M.J."/>
            <person name="Dreyer L.L."/>
            <person name="Roets F."/>
            <person name="Aylward J."/>
        </authorList>
    </citation>
    <scope>NUCLEOTIDE SEQUENCE [LARGE SCALE GENOMIC DNA]</scope>
    <source>
        <strain evidence="2">CMW44962</strain>
    </source>
</reference>
<name>A0A9W7SRR6_9PEZI</name>
<keyword evidence="3" id="KW-1185">Reference proteome</keyword>
<sequence>MTCRLEDVVDSRRIDISTLLRLAARRAEPENANFVIRTFPRTPRCANSHHEDILQNRPQHLITIRTIERLISDFASILVNIICRVLVLSFLLRLIVIVSSVLVSLIIVVDIFVVLVFVVSARLIVGITCYRLARTALQFLGWPLPILAFGVTVSSGTVCRKCS</sequence>
<evidence type="ECO:0000313" key="3">
    <source>
        <dbReference type="Proteomes" id="UP001138500"/>
    </source>
</evidence>
<feature type="transmembrane region" description="Helical" evidence="1">
    <location>
        <begin position="74"/>
        <end position="96"/>
    </location>
</feature>
<proteinExistence type="predicted"/>
<reference evidence="2 3" key="1">
    <citation type="journal article" date="2018" name="IMA Fungus">
        <title>IMA Genome-F 10: Nine draft genome sequences of Claviceps purpurea s.lat., including C. arundinis, C. humidiphila, and C. cf. spartinae, pseudomolecules for the pitch canker pathogen Fusarium circinatum, draft genome of Davidsoniella eucalypti, Grosmannia galeiformis, Quambalaria eucalypti, and Teratosphaeria destructans.</title>
        <authorList>
            <person name="Wingfield B.D."/>
            <person name="Liu M."/>
            <person name="Nguyen H.D."/>
            <person name="Lane F.A."/>
            <person name="Morgan S.W."/>
            <person name="De Vos L."/>
            <person name="Wilken P.M."/>
            <person name="Duong T.A."/>
            <person name="Aylward J."/>
            <person name="Coetzee M.P."/>
            <person name="Dadej K."/>
            <person name="De Beer Z.W."/>
            <person name="Findlay W."/>
            <person name="Havenga M."/>
            <person name="Kolarik M."/>
            <person name="Menzies J.G."/>
            <person name="Naidoo K."/>
            <person name="Pochopski O."/>
            <person name="Shoukouhi P."/>
            <person name="Santana Q.C."/>
            <person name="Seifert K.A."/>
            <person name="Soal N."/>
            <person name="Steenkamp E.T."/>
            <person name="Tatham C.T."/>
            <person name="van der Nest M.A."/>
            <person name="Wingfield M.J."/>
        </authorList>
    </citation>
    <scope>NUCLEOTIDE SEQUENCE [LARGE SCALE GENOMIC DNA]</scope>
    <source>
        <strain evidence="2">CMW44962</strain>
    </source>
</reference>
<evidence type="ECO:0000313" key="2">
    <source>
        <dbReference type="EMBL" id="KAH9827128.1"/>
    </source>
</evidence>
<accession>A0A9W7SRR6</accession>
<keyword evidence="1" id="KW-0812">Transmembrane</keyword>
<evidence type="ECO:0000256" key="1">
    <source>
        <dbReference type="SAM" id="Phobius"/>
    </source>
</evidence>
<comment type="caution">
    <text evidence="2">The sequence shown here is derived from an EMBL/GenBank/DDBJ whole genome shotgun (WGS) entry which is preliminary data.</text>
</comment>
<gene>
    <name evidence="2" type="ORF">Tdes44962_MAKER03098</name>
</gene>
<keyword evidence="1" id="KW-1133">Transmembrane helix</keyword>
<feature type="transmembrane region" description="Helical" evidence="1">
    <location>
        <begin position="102"/>
        <end position="125"/>
    </location>
</feature>
<dbReference type="AlphaFoldDB" id="A0A9W7SRR6"/>